<dbReference type="SUPFAM" id="SSF143100">
    <property type="entry name" value="TTHA1013/TTHA0281-like"/>
    <property type="match status" value="1"/>
</dbReference>
<dbReference type="Proteomes" id="UP000192366">
    <property type="component" value="Unassembled WGS sequence"/>
</dbReference>
<dbReference type="OrthoDB" id="5297106at2"/>
<dbReference type="RefSeq" id="WP_083055651.1">
    <property type="nucleotide sequence ID" value="NZ_JACKVM010000008.1"/>
</dbReference>
<reference evidence="1 2" key="1">
    <citation type="submission" date="2017-02" db="EMBL/GenBank/DDBJ databases">
        <title>The new phylogeny of genus Mycobacterium.</title>
        <authorList>
            <person name="Tortoli E."/>
            <person name="Trovato A."/>
            <person name="Cirillo D.M."/>
        </authorList>
    </citation>
    <scope>NUCLEOTIDE SEQUENCE [LARGE SCALE GENOMIC DNA]</scope>
    <source>
        <strain evidence="1 2">DSM 45578</strain>
    </source>
</reference>
<organism evidence="1 2">
    <name type="scientific">Mycolicibacterium bacteremicum</name>
    <name type="common">Mycobacterium bacteremicum</name>
    <dbReference type="NCBI Taxonomy" id="564198"/>
    <lineage>
        <taxon>Bacteria</taxon>
        <taxon>Bacillati</taxon>
        <taxon>Actinomycetota</taxon>
        <taxon>Actinomycetes</taxon>
        <taxon>Mycobacteriales</taxon>
        <taxon>Mycobacteriaceae</taxon>
        <taxon>Mycolicibacterium</taxon>
    </lineage>
</organism>
<accession>A0A1W9Z497</accession>
<proteinExistence type="predicted"/>
<dbReference type="InterPro" id="IPR008651">
    <property type="entry name" value="Uncharacterised_HicB"/>
</dbReference>
<dbReference type="EMBL" id="MVHJ01000002">
    <property type="protein sequence ID" value="ORA06840.1"/>
    <property type="molecule type" value="Genomic_DNA"/>
</dbReference>
<evidence type="ECO:0000313" key="2">
    <source>
        <dbReference type="Proteomes" id="UP000192366"/>
    </source>
</evidence>
<protein>
    <submittedName>
        <fullName evidence="1">Pilus assembly protein HicB</fullName>
    </submittedName>
</protein>
<dbReference type="STRING" id="564198.BST17_02695"/>
<name>A0A1W9Z497_MYCBA</name>
<dbReference type="SUPFAM" id="SSF47598">
    <property type="entry name" value="Ribbon-helix-helix"/>
    <property type="match status" value="1"/>
</dbReference>
<dbReference type="InterPro" id="IPR010985">
    <property type="entry name" value="Ribbon_hlx_hlx"/>
</dbReference>
<dbReference type="InterPro" id="IPR035069">
    <property type="entry name" value="TTHA1013/TTHA0281-like"/>
</dbReference>
<dbReference type="AlphaFoldDB" id="A0A1W9Z497"/>
<gene>
    <name evidence="1" type="ORF">BST17_02695</name>
</gene>
<sequence>MKEYTYRAMWSPSTKSYVGTCLEFPGLRRHGETAGEAITAIEKMVREDVEAATADGWIAPESLTDREYSGRFVLRVSRELHALLAVEATEQRVSLNQWVVQKLVGRTDSRSF</sequence>
<dbReference type="Gene3D" id="3.30.160.250">
    <property type="match status" value="1"/>
</dbReference>
<evidence type="ECO:0000313" key="1">
    <source>
        <dbReference type="EMBL" id="ORA06840.1"/>
    </source>
</evidence>
<keyword evidence="2" id="KW-1185">Reference proteome</keyword>
<dbReference type="Pfam" id="PF05534">
    <property type="entry name" value="HicB"/>
    <property type="match status" value="1"/>
</dbReference>
<dbReference type="GO" id="GO:0006355">
    <property type="term" value="P:regulation of DNA-templated transcription"/>
    <property type="evidence" value="ECO:0007669"/>
    <property type="project" value="InterPro"/>
</dbReference>
<comment type="caution">
    <text evidence="1">The sequence shown here is derived from an EMBL/GenBank/DDBJ whole genome shotgun (WGS) entry which is preliminary data.</text>
</comment>